<evidence type="ECO:0000313" key="1">
    <source>
        <dbReference type="EMBL" id="GBF50462.1"/>
    </source>
</evidence>
<name>A0A2P2E0R9_9LEPT</name>
<evidence type="ECO:0000313" key="2">
    <source>
        <dbReference type="Proteomes" id="UP000245133"/>
    </source>
</evidence>
<protein>
    <submittedName>
        <fullName evidence="1">Uncharacterized protein</fullName>
    </submittedName>
</protein>
<reference evidence="1 2" key="1">
    <citation type="submission" date="2018-02" db="EMBL/GenBank/DDBJ databases">
        <title>Novel Leptospira species isolated from soil and water in Japan.</title>
        <authorList>
            <person name="Nakao R."/>
            <person name="Masuzawa T."/>
        </authorList>
    </citation>
    <scope>NUCLEOTIDE SEQUENCE [LARGE SCALE GENOMIC DNA]</scope>
    <source>
        <strain evidence="1 2">YH101</strain>
    </source>
</reference>
<organism evidence="1 2">
    <name type="scientific">Leptospira ryugenii</name>
    <dbReference type="NCBI Taxonomy" id="1917863"/>
    <lineage>
        <taxon>Bacteria</taxon>
        <taxon>Pseudomonadati</taxon>
        <taxon>Spirochaetota</taxon>
        <taxon>Spirochaetia</taxon>
        <taxon>Leptospirales</taxon>
        <taxon>Leptospiraceae</taxon>
        <taxon>Leptospira</taxon>
    </lineage>
</organism>
<sequence length="53" mass="6327">MLRMSNTALKLQREQRFGTKRMHYISMAEPLQKEKQIKQKEKNSVDEVYGTKV</sequence>
<keyword evidence="2" id="KW-1185">Reference proteome</keyword>
<dbReference type="EMBL" id="BFBB01000005">
    <property type="protein sequence ID" value="GBF50462.1"/>
    <property type="molecule type" value="Genomic_DNA"/>
</dbReference>
<accession>A0A2P2E0R9</accession>
<proteinExistence type="predicted"/>
<gene>
    <name evidence="1" type="ORF">LPTSP4_19870</name>
</gene>
<dbReference type="Proteomes" id="UP000245133">
    <property type="component" value="Unassembled WGS sequence"/>
</dbReference>
<dbReference type="AlphaFoldDB" id="A0A2P2E0R9"/>
<comment type="caution">
    <text evidence="1">The sequence shown here is derived from an EMBL/GenBank/DDBJ whole genome shotgun (WGS) entry which is preliminary data.</text>
</comment>